<gene>
    <name evidence="1" type="ORF">PXC00_03880</name>
</gene>
<reference evidence="1" key="1">
    <citation type="submission" date="2023-09" db="EMBL/GenBank/DDBJ databases">
        <authorList>
            <person name="Zeng C."/>
        </authorList>
    </citation>
    <scope>NUCLEOTIDE SEQUENCE</scope>
    <source>
        <strain evidence="1">ZCY20-5</strain>
    </source>
</reference>
<organism evidence="1 2">
    <name type="scientific">Caproicibacterium argilliputei</name>
    <dbReference type="NCBI Taxonomy" id="3030016"/>
    <lineage>
        <taxon>Bacteria</taxon>
        <taxon>Bacillati</taxon>
        <taxon>Bacillota</taxon>
        <taxon>Clostridia</taxon>
        <taxon>Eubacteriales</taxon>
        <taxon>Oscillospiraceae</taxon>
        <taxon>Caproicibacterium</taxon>
    </lineage>
</organism>
<dbReference type="AlphaFoldDB" id="A0AA97DB64"/>
<evidence type="ECO:0000313" key="2">
    <source>
        <dbReference type="Proteomes" id="UP001300604"/>
    </source>
</evidence>
<accession>A0AA97DB64</accession>
<proteinExistence type="predicted"/>
<evidence type="ECO:0000313" key="1">
    <source>
        <dbReference type="EMBL" id="WOC33027.1"/>
    </source>
</evidence>
<dbReference type="Proteomes" id="UP001300604">
    <property type="component" value="Chromosome"/>
</dbReference>
<sequence>MKKHAPIIKFIPTCNCGEKPGKKVILNNQAHVGITTEFQDIGVFKNNEGLYLENRFCPQCGAPRKVVEIPVEPIP</sequence>
<dbReference type="EMBL" id="CP135996">
    <property type="protein sequence ID" value="WOC33027.1"/>
    <property type="molecule type" value="Genomic_DNA"/>
</dbReference>
<dbReference type="RefSeq" id="WP_275846837.1">
    <property type="nucleotide sequence ID" value="NZ_CP135996.1"/>
</dbReference>
<reference evidence="1" key="2">
    <citation type="submission" date="2024-06" db="EMBL/GenBank/DDBJ databases">
        <title>Caproicibacterium argilliputei sp. nov, a novel caproic acid producing anaerobic bacterium isolated from pit mud.</title>
        <authorList>
            <person name="Xia S."/>
        </authorList>
    </citation>
    <scope>NUCLEOTIDE SEQUENCE</scope>
    <source>
        <strain evidence="1">ZCY20-5</strain>
    </source>
</reference>
<dbReference type="KEGG" id="carl:PXC00_03880"/>
<protein>
    <submittedName>
        <fullName evidence="1">Uncharacterized protein</fullName>
    </submittedName>
</protein>
<keyword evidence="2" id="KW-1185">Reference proteome</keyword>
<name>A0AA97DB64_9FIRM</name>